<feature type="transmembrane region" description="Helical" evidence="1">
    <location>
        <begin position="7"/>
        <end position="26"/>
    </location>
</feature>
<dbReference type="Pfam" id="PF09822">
    <property type="entry name" value="ABC_transp_aux"/>
    <property type="match status" value="1"/>
</dbReference>
<accession>A0A1I1D5P2</accession>
<organism evidence="4 5">
    <name type="scientific">Brevinema andersonii</name>
    <dbReference type="NCBI Taxonomy" id="34097"/>
    <lineage>
        <taxon>Bacteria</taxon>
        <taxon>Pseudomonadati</taxon>
        <taxon>Spirochaetota</taxon>
        <taxon>Spirochaetia</taxon>
        <taxon>Brevinematales</taxon>
        <taxon>Brevinemataceae</taxon>
        <taxon>Brevinema</taxon>
    </lineage>
</organism>
<dbReference type="EMBL" id="FOKY01000001">
    <property type="protein sequence ID" value="SFB70235.1"/>
    <property type="molecule type" value="Genomic_DNA"/>
</dbReference>
<feature type="transmembrane region" description="Helical" evidence="1">
    <location>
        <begin position="65"/>
        <end position="87"/>
    </location>
</feature>
<keyword evidence="1" id="KW-0812">Transmembrane</keyword>
<dbReference type="Proteomes" id="UP000240042">
    <property type="component" value="Unassembled WGS sequence"/>
</dbReference>
<dbReference type="InterPro" id="IPR019196">
    <property type="entry name" value="ABC_transp_unknown"/>
</dbReference>
<dbReference type="AlphaFoldDB" id="A0A1I1D5P2"/>
<protein>
    <submittedName>
        <fullName evidence="4">ABC-type uncharacterized transport system</fullName>
    </submittedName>
</protein>
<evidence type="ECO:0000313" key="4">
    <source>
        <dbReference type="EMBL" id="SFB70235.1"/>
    </source>
</evidence>
<proteinExistence type="predicted"/>
<dbReference type="RefSeq" id="WP_159428126.1">
    <property type="nucleotide sequence ID" value="NZ_FOKY01000001.1"/>
</dbReference>
<dbReference type="Pfam" id="PF23357">
    <property type="entry name" value="DUF7088"/>
    <property type="match status" value="1"/>
</dbReference>
<sequence>MKNKKIFVSLISIFLAFLLSLISFIILGSKSLVFRISVIFWLLSIGVSVSLFYKNLSTFFRRGKMARLKLVEAFAIIFFGIAFLSLIKSFDWNIDLTSQGLFKLSSETKNILSQAESPITITLFFYNDPKDSIKSVVDYARKMARHYQAIGRNISFREIDPVKNKILADEYGIIQNGTLIFEQDSRREYILPNILVESINEGEILYKAETIFSAVIEKLTMNKETSIYFLTGNGEVDWHSEGAAGYNGVLKNLKDRRYRLEMLNLDHNPRVPEDANILIIADPKSMFSATVFNSIENFINRGGAVFYFVTQNTTESLNLLLLKSGFAFIQNVAIDPTRVAKNSGEFSIIPSLSPKSEITKLLQRKNLSVIFPSSSAIGIVPEEMTDSSFVYDISPLAKSSSHGFGERKFRSGYYSKDSNDIQGPLDLAASSIVANKDNLAIQHRSIILGSLNFLDNSHRFLGGNIQFFLNAIDFLLVKDLNTTISAKIDNIILSIPTTYQMRLLFSISTIWLFMFLSSGLIILLLRKNKIKVK</sequence>
<keyword evidence="1" id="KW-0472">Membrane</keyword>
<name>A0A1I1D5P2_BREAD</name>
<feature type="domain" description="ABC-type uncharacterised transport system" evidence="2">
    <location>
        <begin position="226"/>
        <end position="315"/>
    </location>
</feature>
<reference evidence="5" key="1">
    <citation type="submission" date="2016-10" db="EMBL/GenBank/DDBJ databases">
        <authorList>
            <person name="Varghese N."/>
            <person name="Submissions S."/>
        </authorList>
    </citation>
    <scope>NUCLEOTIDE SEQUENCE [LARGE SCALE GENOMIC DNA]</scope>
    <source>
        <strain evidence="5">ATCC 43811</strain>
    </source>
</reference>
<keyword evidence="1" id="KW-1133">Transmembrane helix</keyword>
<dbReference type="OrthoDB" id="225878at2"/>
<evidence type="ECO:0000256" key="1">
    <source>
        <dbReference type="SAM" id="Phobius"/>
    </source>
</evidence>
<evidence type="ECO:0000313" key="5">
    <source>
        <dbReference type="Proteomes" id="UP000240042"/>
    </source>
</evidence>
<feature type="domain" description="DUF7088" evidence="3">
    <location>
        <begin position="99"/>
        <end position="195"/>
    </location>
</feature>
<evidence type="ECO:0000259" key="2">
    <source>
        <dbReference type="Pfam" id="PF09822"/>
    </source>
</evidence>
<gene>
    <name evidence="4" type="ORF">SAMN02745150_00339</name>
</gene>
<keyword evidence="5" id="KW-1185">Reference proteome</keyword>
<dbReference type="STRING" id="34097.SAMN02745150_00339"/>
<feature type="transmembrane region" description="Helical" evidence="1">
    <location>
        <begin position="32"/>
        <end position="53"/>
    </location>
</feature>
<feature type="transmembrane region" description="Helical" evidence="1">
    <location>
        <begin position="503"/>
        <end position="525"/>
    </location>
</feature>
<evidence type="ECO:0000259" key="3">
    <source>
        <dbReference type="Pfam" id="PF23357"/>
    </source>
</evidence>
<dbReference type="InterPro" id="IPR055396">
    <property type="entry name" value="DUF7088"/>
</dbReference>